<dbReference type="AlphaFoldDB" id="A0A2I2GQB2"/>
<dbReference type="GeneID" id="36560461"/>
<keyword evidence="3" id="KW-1185">Reference proteome</keyword>
<organism evidence="2 3">
    <name type="scientific">Aspergillus steynii IBT 23096</name>
    <dbReference type="NCBI Taxonomy" id="1392250"/>
    <lineage>
        <taxon>Eukaryota</taxon>
        <taxon>Fungi</taxon>
        <taxon>Dikarya</taxon>
        <taxon>Ascomycota</taxon>
        <taxon>Pezizomycotina</taxon>
        <taxon>Eurotiomycetes</taxon>
        <taxon>Eurotiomycetidae</taxon>
        <taxon>Eurotiales</taxon>
        <taxon>Aspergillaceae</taxon>
        <taxon>Aspergillus</taxon>
        <taxon>Aspergillus subgen. Circumdati</taxon>
    </lineage>
</organism>
<feature type="region of interest" description="Disordered" evidence="1">
    <location>
        <begin position="1"/>
        <end position="25"/>
    </location>
</feature>
<dbReference type="RefSeq" id="XP_024710362.1">
    <property type="nucleotide sequence ID" value="XM_024852763.1"/>
</dbReference>
<dbReference type="Proteomes" id="UP000234275">
    <property type="component" value="Unassembled WGS sequence"/>
</dbReference>
<dbReference type="VEuPathDB" id="FungiDB:P170DRAFT_470485"/>
<proteinExistence type="predicted"/>
<sequence>MASQCQPHSKRKAFSTARSTFEDSSQCVKEELSESSNDSSIYNAVRASSANDANPSSMDEPNMLDSRMAANIAMLLPLTPEQTAHNPPLQRQDCCQDQDANSCRCQSHLLSDSFFTPESPSSKQTLVDRLRQREVSSLNDMCRRPTTSKWSKDISSPAKPVLPRYPPPVRSPTPPGLPSFGTQEAISYSTQFPVQSFTNDRQPQLHDRLGFNSNSRRRTVQAAGAPSYGERWRRRLGFASTPPSAGSNQQVCAVSRAADGTAVLGRFPHRQSGHGMNAARRLDEHPFHRRTLTMAQCDGVNAEDSMIHEDARSNVGLGNLKRETHIALGADSSTGSQEVQNALPPLPNPAVLRLPRRPISMNTFSNISRNTSYQSCEGQPHTAEASGEALTTGLQIRSRNSDSAGCLLASTQTSMLSSVQQLDVGSEDKPVTWLQQVKTSAFCFSCCLRTGNESDIVTDSNTCSHDTYTTARSQILDESTAEQPQHRFDVSKQSQQFMRRCTDTWKSLCGLASRNFLVTEPMLG</sequence>
<dbReference type="EMBL" id="MSFO01000001">
    <property type="protein sequence ID" value="PLB55060.1"/>
    <property type="molecule type" value="Genomic_DNA"/>
</dbReference>
<gene>
    <name evidence="2" type="ORF">P170DRAFT_470485</name>
</gene>
<feature type="region of interest" description="Disordered" evidence="1">
    <location>
        <begin position="142"/>
        <end position="174"/>
    </location>
</feature>
<dbReference type="OrthoDB" id="4157036at2759"/>
<name>A0A2I2GQB2_9EURO</name>
<protein>
    <submittedName>
        <fullName evidence="2">Uncharacterized protein</fullName>
    </submittedName>
</protein>
<feature type="compositionally biased region" description="Polar residues" evidence="1">
    <location>
        <begin position="16"/>
        <end position="25"/>
    </location>
</feature>
<evidence type="ECO:0000256" key="1">
    <source>
        <dbReference type="SAM" id="MobiDB-lite"/>
    </source>
</evidence>
<accession>A0A2I2GQB2</accession>
<reference evidence="2 3" key="1">
    <citation type="submission" date="2016-12" db="EMBL/GenBank/DDBJ databases">
        <title>The genomes of Aspergillus section Nigri reveals drivers in fungal speciation.</title>
        <authorList>
            <consortium name="DOE Joint Genome Institute"/>
            <person name="Vesth T.C."/>
            <person name="Nybo J."/>
            <person name="Theobald S."/>
            <person name="Brandl J."/>
            <person name="Frisvad J.C."/>
            <person name="Nielsen K.F."/>
            <person name="Lyhne E.K."/>
            <person name="Kogle M.E."/>
            <person name="Kuo A."/>
            <person name="Riley R."/>
            <person name="Clum A."/>
            <person name="Nolan M."/>
            <person name="Lipzen A."/>
            <person name="Salamov A."/>
            <person name="Henrissat B."/>
            <person name="Wiebenga A."/>
            <person name="De Vries R.P."/>
            <person name="Grigoriev I.V."/>
            <person name="Mortensen U.H."/>
            <person name="Andersen M.R."/>
            <person name="Baker S.E."/>
        </authorList>
    </citation>
    <scope>NUCLEOTIDE SEQUENCE [LARGE SCALE GENOMIC DNA]</scope>
    <source>
        <strain evidence="2 3">IBT 23096</strain>
    </source>
</reference>
<evidence type="ECO:0000313" key="2">
    <source>
        <dbReference type="EMBL" id="PLB55060.1"/>
    </source>
</evidence>
<evidence type="ECO:0000313" key="3">
    <source>
        <dbReference type="Proteomes" id="UP000234275"/>
    </source>
</evidence>
<comment type="caution">
    <text evidence="2">The sequence shown here is derived from an EMBL/GenBank/DDBJ whole genome shotgun (WGS) entry which is preliminary data.</text>
</comment>
<feature type="compositionally biased region" description="Pro residues" evidence="1">
    <location>
        <begin position="163"/>
        <end position="174"/>
    </location>
</feature>